<proteinExistence type="predicted"/>
<feature type="transmembrane region" description="Helical" evidence="1">
    <location>
        <begin position="131"/>
        <end position="148"/>
    </location>
</feature>
<reference evidence="2 3" key="1">
    <citation type="journal article" date="2016" name="Antonie Van Leeuwenhoek">
        <title>Bacillus depressus sp. nov., isolated from soil of a sunflower field.</title>
        <authorList>
            <person name="Wei X."/>
            <person name="Xin D."/>
            <person name="Xin Y."/>
            <person name="Zhang H."/>
            <person name="Wang T."/>
            <person name="Zhang J."/>
        </authorList>
    </citation>
    <scope>NUCLEOTIDE SEQUENCE [LARGE SCALE GENOMIC DNA]</scope>
    <source>
        <strain evidence="2 3">BZ1</strain>
    </source>
</reference>
<dbReference type="InterPro" id="IPR004711">
    <property type="entry name" value="Benzoate_Transporter"/>
</dbReference>
<evidence type="ECO:0000256" key="1">
    <source>
        <dbReference type="SAM" id="Phobius"/>
    </source>
</evidence>
<feature type="transmembrane region" description="Helical" evidence="1">
    <location>
        <begin position="55"/>
        <end position="74"/>
    </location>
</feature>
<dbReference type="GO" id="GO:0042925">
    <property type="term" value="F:benzoate transmembrane transporter activity"/>
    <property type="evidence" value="ECO:0007669"/>
    <property type="project" value="InterPro"/>
</dbReference>
<accession>A0A6L3V2M7</accession>
<organism evidence="2 3">
    <name type="scientific">Cytobacillus depressus</name>
    <dbReference type="NCBI Taxonomy" id="1602942"/>
    <lineage>
        <taxon>Bacteria</taxon>
        <taxon>Bacillati</taxon>
        <taxon>Bacillota</taxon>
        <taxon>Bacilli</taxon>
        <taxon>Bacillales</taxon>
        <taxon>Bacillaceae</taxon>
        <taxon>Cytobacillus</taxon>
    </lineage>
</organism>
<feature type="transmembrane region" description="Helical" evidence="1">
    <location>
        <begin position="299"/>
        <end position="324"/>
    </location>
</feature>
<feature type="transmembrane region" description="Helical" evidence="1">
    <location>
        <begin position="105"/>
        <end position="124"/>
    </location>
</feature>
<dbReference type="AlphaFoldDB" id="A0A6L3V2M7"/>
<feature type="transmembrane region" description="Helical" evidence="1">
    <location>
        <begin position="178"/>
        <end position="196"/>
    </location>
</feature>
<keyword evidence="1" id="KW-0472">Membrane</keyword>
<name>A0A6L3V2M7_9BACI</name>
<feature type="transmembrane region" description="Helical" evidence="1">
    <location>
        <begin position="330"/>
        <end position="351"/>
    </location>
</feature>
<gene>
    <name evidence="2" type="primary">benE</name>
    <name evidence="2" type="ORF">F7731_20240</name>
</gene>
<dbReference type="Proteomes" id="UP000481030">
    <property type="component" value="Unassembled WGS sequence"/>
</dbReference>
<comment type="caution">
    <text evidence="2">The sequence shown here is derived from an EMBL/GenBank/DDBJ whole genome shotgun (WGS) entry which is preliminary data.</text>
</comment>
<keyword evidence="1" id="KW-1133">Transmembrane helix</keyword>
<evidence type="ECO:0000313" key="3">
    <source>
        <dbReference type="Proteomes" id="UP000481030"/>
    </source>
</evidence>
<dbReference type="PROSITE" id="PS51257">
    <property type="entry name" value="PROKAR_LIPOPROTEIN"/>
    <property type="match status" value="1"/>
</dbReference>
<keyword evidence="1" id="KW-0812">Transmembrane</keyword>
<dbReference type="OrthoDB" id="9813854at2"/>
<dbReference type="PANTHER" id="PTHR30199:SF0">
    <property type="entry name" value="INNER MEMBRANE PROTEIN YDCO"/>
    <property type="match status" value="1"/>
</dbReference>
<evidence type="ECO:0000313" key="2">
    <source>
        <dbReference type="EMBL" id="KAB2330503.1"/>
    </source>
</evidence>
<keyword evidence="3" id="KW-1185">Reference proteome</keyword>
<dbReference type="RefSeq" id="WP_151536603.1">
    <property type="nucleotide sequence ID" value="NZ_WBOS01000014.1"/>
</dbReference>
<dbReference type="Pfam" id="PF03594">
    <property type="entry name" value="BenE"/>
    <property type="match status" value="1"/>
</dbReference>
<protein>
    <submittedName>
        <fullName evidence="2">Benzoate/H(+) symporter BenE family transporter</fullName>
    </submittedName>
</protein>
<feature type="transmembrane region" description="Helical" evidence="1">
    <location>
        <begin position="81"/>
        <end position="99"/>
    </location>
</feature>
<dbReference type="NCBIfam" id="TIGR00843">
    <property type="entry name" value="benE"/>
    <property type="match status" value="1"/>
</dbReference>
<sequence length="408" mass="43119">MSSNKIYLGVKSLSKHIQLKTISSGIVAAIFGCTGPALIIIGGAEAGGLSDVQTISWLFAVYFFGGLLGIFLALKYRQPIAGAYTIAGAVLVAGSLTQFSINEAVGAYLVSSIIVLILGITGLIEKVMHRIPVPIIMGMIVGVMIRFATELITAVKISPLIAGSAIAVYLLSIRFIKGFPPVLSALVVSVLLAVLTKQFHFHDIKSVLIFPQIVIPSFSFKSIISISIPLSILVICTENAQAIGVLMAQKYRPPINPMTIWSGIGSIFASFFGGHAINIAGSMTAICASEDSGTKEGRYAAVFVNGTLFSTFGIFASIIVPFIIAMPGVIVSSIAGLAMIGVLASSLKLAFSDSKFQMGALFALIIGMSGVNFFNISSPFWAIIGSLIISIIIESDHFKIKQSEELNE</sequence>
<feature type="transmembrane region" description="Helical" evidence="1">
    <location>
        <begin position="380"/>
        <end position="398"/>
    </location>
</feature>
<dbReference type="EMBL" id="WBOS01000014">
    <property type="protein sequence ID" value="KAB2330503.1"/>
    <property type="molecule type" value="Genomic_DNA"/>
</dbReference>
<feature type="transmembrane region" description="Helical" evidence="1">
    <location>
        <begin position="21"/>
        <end position="43"/>
    </location>
</feature>
<feature type="transmembrane region" description="Helical" evidence="1">
    <location>
        <begin position="260"/>
        <end position="287"/>
    </location>
</feature>
<dbReference type="GO" id="GO:0005886">
    <property type="term" value="C:plasma membrane"/>
    <property type="evidence" value="ECO:0007669"/>
    <property type="project" value="TreeGrafter"/>
</dbReference>
<dbReference type="PANTHER" id="PTHR30199">
    <property type="entry name" value="MFS FAMILY TRANSPORTER, PREDICTED SUBSTRATE BENZOATE"/>
    <property type="match status" value="1"/>
</dbReference>